<protein>
    <submittedName>
        <fullName evidence="1">IS66 Orf2 like protein</fullName>
    </submittedName>
</protein>
<dbReference type="Proteomes" id="UP000243374">
    <property type="component" value="Unassembled WGS sequence"/>
</dbReference>
<organism evidence="1 2">
    <name type="scientific">Succinivibrio dextrinosolvens</name>
    <dbReference type="NCBI Taxonomy" id="83771"/>
    <lineage>
        <taxon>Bacteria</taxon>
        <taxon>Pseudomonadati</taxon>
        <taxon>Pseudomonadota</taxon>
        <taxon>Gammaproteobacteria</taxon>
        <taxon>Aeromonadales</taxon>
        <taxon>Succinivibrionaceae</taxon>
        <taxon>Succinivibrio</taxon>
    </lineage>
</organism>
<dbReference type="InterPro" id="IPR008878">
    <property type="entry name" value="Transposase_IS66_Orf2"/>
</dbReference>
<sequence length="115" mass="12760">MSILSSTGKILLVREPVCGRFGIHKLMAMISSGSIGVKWNGIDEISVITFNRKRSICKVLHIDQYGVDCTTRILNTGLFQVLFEEDALPIHLTRNELESLLGNGSFPTRKLDNVA</sequence>
<keyword evidence="2" id="KW-1185">Reference proteome</keyword>
<proteinExistence type="predicted"/>
<evidence type="ECO:0000313" key="2">
    <source>
        <dbReference type="Proteomes" id="UP000243374"/>
    </source>
</evidence>
<accession>A0A662ZE85</accession>
<name>A0A662ZE85_9GAMM</name>
<dbReference type="EMBL" id="FOSF01000078">
    <property type="protein sequence ID" value="SFK44896.1"/>
    <property type="molecule type" value="Genomic_DNA"/>
</dbReference>
<gene>
    <name evidence="1" type="ORF">SAMN04487865_10782</name>
</gene>
<dbReference type="Pfam" id="PF05717">
    <property type="entry name" value="TnpB_IS66"/>
    <property type="match status" value="1"/>
</dbReference>
<dbReference type="RefSeq" id="WP_074841704.1">
    <property type="nucleotide sequence ID" value="NZ_CP047056.1"/>
</dbReference>
<dbReference type="OrthoDB" id="7068285at2"/>
<evidence type="ECO:0000313" key="1">
    <source>
        <dbReference type="EMBL" id="SFK44896.1"/>
    </source>
</evidence>
<dbReference type="AlphaFoldDB" id="A0A662ZE85"/>
<reference evidence="1 2" key="1">
    <citation type="submission" date="2016-10" db="EMBL/GenBank/DDBJ databases">
        <authorList>
            <person name="Varghese N."/>
            <person name="Submissions S."/>
        </authorList>
    </citation>
    <scope>NUCLEOTIDE SEQUENCE [LARGE SCALE GENOMIC DNA]</scope>
    <source>
        <strain evidence="1 2">22B</strain>
    </source>
</reference>